<dbReference type="Gene3D" id="3.40.50.1000">
    <property type="entry name" value="HAD superfamily/HAD-like"/>
    <property type="match status" value="1"/>
</dbReference>
<name>A0A8T9C6S4_9HELO</name>
<evidence type="ECO:0000256" key="3">
    <source>
        <dbReference type="ARBA" id="ARBA00022842"/>
    </source>
</evidence>
<dbReference type="InterPro" id="IPR006439">
    <property type="entry name" value="HAD-SF_hydro_IA"/>
</dbReference>
<evidence type="ECO:0000313" key="5">
    <source>
        <dbReference type="Proteomes" id="UP000469558"/>
    </source>
</evidence>
<proteinExistence type="predicted"/>
<dbReference type="SFLD" id="SFLDS00003">
    <property type="entry name" value="Haloacid_Dehalogenase"/>
    <property type="match status" value="1"/>
</dbReference>
<comment type="cofactor">
    <cofactor evidence="1">
        <name>Mg(2+)</name>
        <dbReference type="ChEBI" id="CHEBI:18420"/>
    </cofactor>
</comment>
<dbReference type="GO" id="GO:0016791">
    <property type="term" value="F:phosphatase activity"/>
    <property type="evidence" value="ECO:0007669"/>
    <property type="project" value="UniProtKB-ARBA"/>
</dbReference>
<dbReference type="OrthoDB" id="2107174at2759"/>
<evidence type="ECO:0000256" key="2">
    <source>
        <dbReference type="ARBA" id="ARBA00022723"/>
    </source>
</evidence>
<keyword evidence="5" id="KW-1185">Reference proteome</keyword>
<accession>A0A8T9C6S4</accession>
<dbReference type="CDD" id="cd07505">
    <property type="entry name" value="HAD_BPGM-like"/>
    <property type="match status" value="1"/>
</dbReference>
<organism evidence="4 5">
    <name type="scientific">Lachnellula suecica</name>
    <dbReference type="NCBI Taxonomy" id="602035"/>
    <lineage>
        <taxon>Eukaryota</taxon>
        <taxon>Fungi</taxon>
        <taxon>Dikarya</taxon>
        <taxon>Ascomycota</taxon>
        <taxon>Pezizomycotina</taxon>
        <taxon>Leotiomycetes</taxon>
        <taxon>Helotiales</taxon>
        <taxon>Lachnaceae</taxon>
        <taxon>Lachnellula</taxon>
    </lineage>
</organism>
<keyword evidence="2" id="KW-0479">Metal-binding</keyword>
<dbReference type="SUPFAM" id="SSF56784">
    <property type="entry name" value="HAD-like"/>
    <property type="match status" value="1"/>
</dbReference>
<gene>
    <name evidence="4" type="primary">yieH</name>
    <name evidence="4" type="ORF">LSUE1_G004162</name>
</gene>
<dbReference type="PANTHER" id="PTHR46193">
    <property type="entry name" value="6-PHOSPHOGLUCONATE PHOSPHATASE"/>
    <property type="match status" value="1"/>
</dbReference>
<comment type="caution">
    <text evidence="4">The sequence shown here is derived from an EMBL/GenBank/DDBJ whole genome shotgun (WGS) entry which is preliminary data.</text>
</comment>
<evidence type="ECO:0000313" key="4">
    <source>
        <dbReference type="EMBL" id="TVY80752.1"/>
    </source>
</evidence>
<dbReference type="Proteomes" id="UP000469558">
    <property type="component" value="Unassembled WGS sequence"/>
</dbReference>
<dbReference type="NCBIfam" id="TIGR01509">
    <property type="entry name" value="HAD-SF-IA-v3"/>
    <property type="match status" value="1"/>
</dbReference>
<dbReference type="EMBL" id="QGMK01000619">
    <property type="protein sequence ID" value="TVY80752.1"/>
    <property type="molecule type" value="Genomic_DNA"/>
</dbReference>
<dbReference type="InterPro" id="IPR036412">
    <property type="entry name" value="HAD-like_sf"/>
</dbReference>
<dbReference type="SFLD" id="SFLDG01129">
    <property type="entry name" value="C1.5:_HAD__Beta-PGM__Phosphata"/>
    <property type="match status" value="1"/>
</dbReference>
<dbReference type="InterPro" id="IPR051600">
    <property type="entry name" value="Beta-PGM-like"/>
</dbReference>
<dbReference type="InterPro" id="IPR023214">
    <property type="entry name" value="HAD_sf"/>
</dbReference>
<sequence>MLFDCDNTLVLSECLAFEACADLVNEILASRNIKDRFTGPQLQQDFVGQSFQNMMSSLKTNYKYEYYMSEGELNDYANLEDDRVIQKLEQKLKPCVGVKEELARLVTAGEYHMSIVSGSSLQRIYTSIKSTSLDRYFSKEEVFSAADSLHPSISKPDPAVYLHSLMALGKSPEECVAIEDSRSGAMAATRAGIKVIGYVGCYEIGEQDRMREVLVQAGCFVIMDHWKNFEICLGRIQHGDV</sequence>
<dbReference type="AlphaFoldDB" id="A0A8T9C6S4"/>
<reference evidence="4 5" key="1">
    <citation type="submission" date="2018-05" db="EMBL/GenBank/DDBJ databases">
        <title>Genome sequencing and assembly of the regulated plant pathogen Lachnellula willkommii and related sister species for the development of diagnostic species identification markers.</title>
        <authorList>
            <person name="Giroux E."/>
            <person name="Bilodeau G."/>
        </authorList>
    </citation>
    <scope>NUCLEOTIDE SEQUENCE [LARGE SCALE GENOMIC DNA]</scope>
    <source>
        <strain evidence="4 5">CBS 268.59</strain>
    </source>
</reference>
<dbReference type="InterPro" id="IPR023198">
    <property type="entry name" value="PGP-like_dom2"/>
</dbReference>
<dbReference type="GO" id="GO:0046872">
    <property type="term" value="F:metal ion binding"/>
    <property type="evidence" value="ECO:0007669"/>
    <property type="project" value="UniProtKB-KW"/>
</dbReference>
<dbReference type="Pfam" id="PF13419">
    <property type="entry name" value="HAD_2"/>
    <property type="match status" value="1"/>
</dbReference>
<dbReference type="Gene3D" id="1.10.150.240">
    <property type="entry name" value="Putative phosphatase, domain 2"/>
    <property type="match status" value="1"/>
</dbReference>
<evidence type="ECO:0000256" key="1">
    <source>
        <dbReference type="ARBA" id="ARBA00001946"/>
    </source>
</evidence>
<dbReference type="PANTHER" id="PTHR46193:SF10">
    <property type="entry name" value="6-PHOSPHOGLUCONATE PHOSPHATASE"/>
    <property type="match status" value="1"/>
</dbReference>
<keyword evidence="3" id="KW-0460">Magnesium</keyword>
<dbReference type="InterPro" id="IPR041492">
    <property type="entry name" value="HAD_2"/>
</dbReference>
<protein>
    <submittedName>
        <fullName evidence="4">6-phosphogluconate phosphatase</fullName>
    </submittedName>
</protein>